<dbReference type="OrthoDB" id="5884586at2759"/>
<gene>
    <name evidence="2" type="ORF">ANCDUO_25374</name>
</gene>
<dbReference type="SUPFAM" id="SSF55797">
    <property type="entry name" value="PR-1-like"/>
    <property type="match status" value="1"/>
</dbReference>
<evidence type="ECO:0000313" key="3">
    <source>
        <dbReference type="Proteomes" id="UP000054047"/>
    </source>
</evidence>
<dbReference type="EMBL" id="KN776677">
    <property type="protein sequence ID" value="KIH44600.1"/>
    <property type="molecule type" value="Genomic_DNA"/>
</dbReference>
<protein>
    <recommendedName>
        <fullName evidence="1">SCP domain-containing protein</fullName>
    </recommendedName>
</protein>
<keyword evidence="3" id="KW-1185">Reference proteome</keyword>
<dbReference type="Gene3D" id="3.40.33.10">
    <property type="entry name" value="CAP"/>
    <property type="match status" value="1"/>
</dbReference>
<dbReference type="InterPro" id="IPR014044">
    <property type="entry name" value="CAP_dom"/>
</dbReference>
<organism evidence="2 3">
    <name type="scientific">Ancylostoma duodenale</name>
    <dbReference type="NCBI Taxonomy" id="51022"/>
    <lineage>
        <taxon>Eukaryota</taxon>
        <taxon>Metazoa</taxon>
        <taxon>Ecdysozoa</taxon>
        <taxon>Nematoda</taxon>
        <taxon>Chromadorea</taxon>
        <taxon>Rhabditida</taxon>
        <taxon>Rhabditina</taxon>
        <taxon>Rhabditomorpha</taxon>
        <taxon>Strongyloidea</taxon>
        <taxon>Ancylostomatidae</taxon>
        <taxon>Ancylostomatinae</taxon>
        <taxon>Ancylostoma</taxon>
    </lineage>
</organism>
<proteinExistence type="predicted"/>
<accession>A0A0C2F7W7</accession>
<name>A0A0C2F7W7_9BILA</name>
<dbReference type="SMART" id="SM00198">
    <property type="entry name" value="SCP"/>
    <property type="match status" value="1"/>
</dbReference>
<dbReference type="Pfam" id="PF00188">
    <property type="entry name" value="CAP"/>
    <property type="match status" value="1"/>
</dbReference>
<dbReference type="Proteomes" id="UP000054047">
    <property type="component" value="Unassembled WGS sequence"/>
</dbReference>
<evidence type="ECO:0000259" key="1">
    <source>
        <dbReference type="SMART" id="SM00198"/>
    </source>
</evidence>
<feature type="non-terminal residue" evidence="2">
    <location>
        <position position="1"/>
    </location>
</feature>
<feature type="domain" description="SCP" evidence="1">
    <location>
        <begin position="1"/>
        <end position="144"/>
    </location>
</feature>
<dbReference type="AlphaFoldDB" id="A0A0C2F7W7"/>
<dbReference type="InterPro" id="IPR035940">
    <property type="entry name" value="CAP_sf"/>
</dbReference>
<evidence type="ECO:0000313" key="2">
    <source>
        <dbReference type="EMBL" id="KIH44600.1"/>
    </source>
</evidence>
<sequence>RLLATGWAKDSKGYASPAKKMLELTYDCTGAAAGVAAKTYAAIEGCPTTDPQPMGGYSMNFRRLKDYTLSDKDALVQAITDWWSPLKNADLDTNLEFTDGSPLTSFANMAYEVTSKFACSVKNCPNIGKTLVMCQYNPPITDGEKIYEPGKRNHGCLGRHPDKDHPALHTVNKVEQAQVDASQFKLEKLKIHLDPYHRSRSIVGKSALRVKRGCIPQSTNQCFPWGNRMLESTRNNPANGACPDDE</sequence>
<dbReference type="CDD" id="cd05380">
    <property type="entry name" value="CAP_euk"/>
    <property type="match status" value="1"/>
</dbReference>
<reference evidence="2 3" key="1">
    <citation type="submission" date="2013-12" db="EMBL/GenBank/DDBJ databases">
        <title>Draft genome of the parsitic nematode Ancylostoma duodenale.</title>
        <authorList>
            <person name="Mitreva M."/>
        </authorList>
    </citation>
    <scope>NUCLEOTIDE SEQUENCE [LARGE SCALE GENOMIC DNA]</scope>
    <source>
        <strain evidence="2 3">Zhejiang</strain>
    </source>
</reference>
<feature type="non-terminal residue" evidence="2">
    <location>
        <position position="246"/>
    </location>
</feature>